<dbReference type="PANTHER" id="PTHR31635">
    <property type="entry name" value="REVERSE TRANSCRIPTASE DOMAIN-CONTAINING PROTEIN-RELATED"/>
    <property type="match status" value="1"/>
</dbReference>
<dbReference type="STRING" id="4097.A0A1S4BM98"/>
<dbReference type="Pfam" id="PF00078">
    <property type="entry name" value="RVT_1"/>
    <property type="match status" value="1"/>
</dbReference>
<dbReference type="CDD" id="cd01650">
    <property type="entry name" value="RT_nLTR_like"/>
    <property type="match status" value="1"/>
</dbReference>
<reference evidence="2" key="1">
    <citation type="submission" date="2025-08" db="UniProtKB">
        <authorList>
            <consortium name="RefSeq"/>
        </authorList>
    </citation>
    <scope>IDENTIFICATION</scope>
</reference>
<evidence type="ECO:0000259" key="1">
    <source>
        <dbReference type="Pfam" id="PF00078"/>
    </source>
</evidence>
<proteinExistence type="predicted"/>
<dbReference type="Gene3D" id="3.60.10.10">
    <property type="entry name" value="Endonuclease/exonuclease/phosphatase"/>
    <property type="match status" value="1"/>
</dbReference>
<protein>
    <recommendedName>
        <fullName evidence="1">Reverse transcriptase domain-containing protein</fullName>
    </recommendedName>
</protein>
<dbReference type="OMA" id="SATCRIN"/>
<name>A0A1S4BM98_TOBAC</name>
<evidence type="ECO:0000313" key="2">
    <source>
        <dbReference type="RefSeq" id="XP_016489984.1"/>
    </source>
</evidence>
<dbReference type="AlphaFoldDB" id="A0A1S4BM98"/>
<dbReference type="InterPro" id="IPR000477">
    <property type="entry name" value="RT_dom"/>
</dbReference>
<dbReference type="OrthoDB" id="1747049at2759"/>
<dbReference type="KEGG" id="nta:107809777"/>
<dbReference type="RefSeq" id="XP_016489984.1">
    <property type="nucleotide sequence ID" value="XM_016634498.1"/>
</dbReference>
<dbReference type="PaxDb" id="4097-A0A1S4BM98"/>
<dbReference type="SUPFAM" id="SSF56219">
    <property type="entry name" value="DNase I-like"/>
    <property type="match status" value="1"/>
</dbReference>
<sequence length="682" mass="77547">MNKPFKQREMGNYLKKHRIKLAGILVTRVKAAKFTNSLAKIAKGWKFAHNYAHAVNGRIWLIWHDAAVNVSILDIHGEYIHCKVVDRKSNFKCVMTVIYGKNTIAERRDLWAGLLRVGSVINEPWCICGDFNTPLHTTDKTGGQPVTEYETREFQKVLNSLNLTDMKASGRFYTWTNRHVWSRIDRALCNAPWIMEFDIGLMEKEKEALDELNKWSDIQEKILKQKAKAHWINAGDGNNRYFFACMKARASSNNISVLKGGDGRVLQKHDDIKDEILQFYKGLLGSTANRVPCIDLNIMRQGPSLTMQQQRDMCSEITQEEIKAALFNIDDNKAPGIDGFNALFFKKAWPIVREDVCDAVQEFFQRCKMLRAVNNTVVTLVPKSTHPKTARDFRPIACYSTLYKIISKIISGRIKGVIDEIVGHSQSAFIPGRLISDNIILSHELVKGYTRKHISPRCMIKVDLQKAYDSVEWYFIEQMLKELGFPGKMVCLGTLKDEPEFNFHPRCQKLGITHLCFADDLLLFARGDTKSVQMLRDRFALFSEASGLKANLNKSQVYFGGVDEDTRMNILNLLGRLQLIKAVLFGVKAYWSQLFLLPRKVIKLIEATCRSYLWTGCYMQVVLGSKTTQGEIMDHMGTYILYKETGSIHYGGAKSGFMDGCAKLDEVAKNHLELGIGVAMGF</sequence>
<gene>
    <name evidence="2" type="primary">LOC107809777</name>
</gene>
<organism evidence="2">
    <name type="scientific">Nicotiana tabacum</name>
    <name type="common">Common tobacco</name>
    <dbReference type="NCBI Taxonomy" id="4097"/>
    <lineage>
        <taxon>Eukaryota</taxon>
        <taxon>Viridiplantae</taxon>
        <taxon>Streptophyta</taxon>
        <taxon>Embryophyta</taxon>
        <taxon>Tracheophyta</taxon>
        <taxon>Spermatophyta</taxon>
        <taxon>Magnoliopsida</taxon>
        <taxon>eudicotyledons</taxon>
        <taxon>Gunneridae</taxon>
        <taxon>Pentapetalae</taxon>
        <taxon>asterids</taxon>
        <taxon>lamiids</taxon>
        <taxon>Solanales</taxon>
        <taxon>Solanaceae</taxon>
        <taxon>Nicotianoideae</taxon>
        <taxon>Nicotianeae</taxon>
        <taxon>Nicotiana</taxon>
    </lineage>
</organism>
<accession>A0A1S4BM98</accession>
<dbReference type="InterPro" id="IPR036691">
    <property type="entry name" value="Endo/exonu/phosph_ase_sf"/>
</dbReference>
<feature type="domain" description="Reverse transcriptase" evidence="1">
    <location>
        <begin position="387"/>
        <end position="488"/>
    </location>
</feature>
<dbReference type="PANTHER" id="PTHR31635:SF196">
    <property type="entry name" value="REVERSE TRANSCRIPTASE DOMAIN-CONTAINING PROTEIN-RELATED"/>
    <property type="match status" value="1"/>
</dbReference>